<gene>
    <name evidence="3" type="ORF">LSP00402_LOCUS20931</name>
</gene>
<dbReference type="Gene3D" id="3.30.450.20">
    <property type="entry name" value="PAS domain"/>
    <property type="match status" value="1"/>
</dbReference>
<feature type="region of interest" description="Disordered" evidence="1">
    <location>
        <begin position="16"/>
        <end position="83"/>
    </location>
</feature>
<dbReference type="SUPFAM" id="SSF55785">
    <property type="entry name" value="PYP-like sensor domain (PAS domain)"/>
    <property type="match status" value="1"/>
</dbReference>
<feature type="compositionally biased region" description="Polar residues" evidence="1">
    <location>
        <begin position="29"/>
        <end position="43"/>
    </location>
</feature>
<dbReference type="InterPro" id="IPR035965">
    <property type="entry name" value="PAS-like_dom_sf"/>
</dbReference>
<dbReference type="InterPro" id="IPR013655">
    <property type="entry name" value="PAS_fold_3"/>
</dbReference>
<dbReference type="EMBL" id="HBHP01034018">
    <property type="protein sequence ID" value="CAD9776917.1"/>
    <property type="molecule type" value="Transcribed_RNA"/>
</dbReference>
<evidence type="ECO:0000259" key="2">
    <source>
        <dbReference type="Pfam" id="PF08447"/>
    </source>
</evidence>
<dbReference type="Pfam" id="PF08447">
    <property type="entry name" value="PAS_3"/>
    <property type="match status" value="1"/>
</dbReference>
<sequence length="291" mass="33232">MISDLRTEKGGQEFGVRINDLWQWDRESSGSSPDGEQNKSNKNMGAAKSFPRKRSAQKASRPTCEHKDKIQKHSIKGPLYGDTKLESMTKPLATPKSKPDCFSQQRWHSLRADMFADLSYGEWAYHCQRKAMWWSPSLYKVFDMEPNKKGTKLADYARLIHPEDRDLLQFLFDRAVNNGVNYTVTHRCIIQREKGTKIIWCHCKCRVYYGSGKLKKNLSAKEQTDKGSSDDSPKGDRYLVGVVQDVTSIINDSDASENLKSYINNQEVHLEHTLPLGDNEILNANPVCRLS</sequence>
<accession>A0A7S2U3C8</accession>
<reference evidence="3" key="1">
    <citation type="submission" date="2021-01" db="EMBL/GenBank/DDBJ databases">
        <authorList>
            <person name="Corre E."/>
            <person name="Pelletier E."/>
            <person name="Niang G."/>
            <person name="Scheremetjew M."/>
            <person name="Finn R."/>
            <person name="Kale V."/>
            <person name="Holt S."/>
            <person name="Cochrane G."/>
            <person name="Meng A."/>
            <person name="Brown T."/>
            <person name="Cohen L."/>
        </authorList>
    </citation>
    <scope>NUCLEOTIDE SEQUENCE</scope>
    <source>
        <strain evidence="3">CCMP622</strain>
    </source>
</reference>
<organism evidence="3">
    <name type="scientific">Lotharella oceanica</name>
    <dbReference type="NCBI Taxonomy" id="641309"/>
    <lineage>
        <taxon>Eukaryota</taxon>
        <taxon>Sar</taxon>
        <taxon>Rhizaria</taxon>
        <taxon>Cercozoa</taxon>
        <taxon>Chlorarachniophyceae</taxon>
        <taxon>Lotharella</taxon>
    </lineage>
</organism>
<name>A0A7S2U3C8_9EUKA</name>
<feature type="domain" description="PAS fold-3" evidence="2">
    <location>
        <begin position="133"/>
        <end position="214"/>
    </location>
</feature>
<dbReference type="AlphaFoldDB" id="A0A7S2U3C8"/>
<protein>
    <recommendedName>
        <fullName evidence="2">PAS fold-3 domain-containing protein</fullName>
    </recommendedName>
</protein>
<evidence type="ECO:0000256" key="1">
    <source>
        <dbReference type="SAM" id="MobiDB-lite"/>
    </source>
</evidence>
<proteinExistence type="predicted"/>
<evidence type="ECO:0000313" key="3">
    <source>
        <dbReference type="EMBL" id="CAD9776917.1"/>
    </source>
</evidence>